<dbReference type="SMART" id="SM00389">
    <property type="entry name" value="HOX"/>
    <property type="match status" value="1"/>
</dbReference>
<dbReference type="InterPro" id="IPR020479">
    <property type="entry name" value="HD_metazoa"/>
</dbReference>
<evidence type="ECO:0000256" key="3">
    <source>
        <dbReference type="ARBA" id="ARBA00023125"/>
    </source>
</evidence>
<evidence type="ECO:0000256" key="1">
    <source>
        <dbReference type="ARBA" id="ARBA00004123"/>
    </source>
</evidence>
<name>Q9U717_CHAVR</name>
<dbReference type="SUPFAM" id="SSF46689">
    <property type="entry name" value="Homeodomain-like"/>
    <property type="match status" value="1"/>
</dbReference>
<feature type="domain" description="Homeobox" evidence="9">
    <location>
        <begin position="137"/>
        <end position="197"/>
    </location>
</feature>
<keyword evidence="4 6" id="KW-0371">Homeobox</keyword>
<evidence type="ECO:0000256" key="8">
    <source>
        <dbReference type="SAM" id="MobiDB-lite"/>
    </source>
</evidence>
<reference evidence="10" key="1">
    <citation type="journal article" date="2000" name="Dev. Biol.">
        <title>Expression patterns of anterior Hox genes in the polychaete Chaetopterus: correlation with morphological boundaries.</title>
        <authorList>
            <person name="Irvine S.Q."/>
            <person name="Martindale M.Q."/>
        </authorList>
    </citation>
    <scope>NUCLEOTIDE SEQUENCE</scope>
</reference>
<dbReference type="InterPro" id="IPR001827">
    <property type="entry name" value="Homeobox_Antennapedia_CS"/>
</dbReference>
<dbReference type="InterPro" id="IPR009057">
    <property type="entry name" value="Homeodomain-like_sf"/>
</dbReference>
<evidence type="ECO:0000313" key="10">
    <source>
        <dbReference type="EMBL" id="AAD55934.1"/>
    </source>
</evidence>
<comment type="subcellular location">
    <subcellularLocation>
        <location evidence="1 6 7">Nucleus</location>
    </subcellularLocation>
</comment>
<evidence type="ECO:0000256" key="6">
    <source>
        <dbReference type="PROSITE-ProRule" id="PRU00108"/>
    </source>
</evidence>
<accession>Q9U717</accession>
<dbReference type="PRINTS" id="PR00024">
    <property type="entry name" value="HOMEOBOX"/>
</dbReference>
<evidence type="ECO:0000256" key="4">
    <source>
        <dbReference type="ARBA" id="ARBA00023155"/>
    </source>
</evidence>
<proteinExistence type="evidence at transcript level"/>
<protein>
    <submittedName>
        <fullName evidence="10">Homeoprotein CH-Hox3</fullName>
    </submittedName>
</protein>
<feature type="region of interest" description="Disordered" evidence="8">
    <location>
        <begin position="196"/>
        <end position="263"/>
    </location>
</feature>
<dbReference type="AlphaFoldDB" id="Q9U717"/>
<dbReference type="InterPro" id="IPR001356">
    <property type="entry name" value="HD"/>
</dbReference>
<dbReference type="PROSITE" id="PS00027">
    <property type="entry name" value="HOMEOBOX_1"/>
    <property type="match status" value="1"/>
</dbReference>
<gene>
    <name evidence="10" type="primary">Hox3</name>
</gene>
<dbReference type="PROSITE" id="PS00032">
    <property type="entry name" value="ANTENNAPEDIA"/>
    <property type="match status" value="1"/>
</dbReference>
<dbReference type="PANTHER" id="PTHR45664:SF18">
    <property type="entry name" value="HOMEOBOX PROTEIN HOX3"/>
    <property type="match status" value="1"/>
</dbReference>
<dbReference type="PROSITE" id="PS50071">
    <property type="entry name" value="HOMEOBOX_2"/>
    <property type="match status" value="1"/>
</dbReference>
<keyword evidence="5 6" id="KW-0539">Nucleus</keyword>
<feature type="DNA-binding region" description="Homeobox" evidence="6">
    <location>
        <begin position="139"/>
        <end position="198"/>
    </location>
</feature>
<sequence>MSGPCQNEINFGNREMQKSYYDPTHSYQGYYQNANGYNYDNYAPYPTGSPPMDGYRPSCLMQAPMQPGACMPMDYVQPYSNSCMQGATPTCNLQVSGAGNPHHASTLKHQAEIYPWMKESRQNTKQRQISHLSEYEQPSKRARTAYTSAQLVELEKEFHFNRYLCRPRRIEMAALLNLTERQIKIWFQNRRMKYKKEQKQKTGEKSLSGGCPSDGEGSDQSDMTGPPQHLQPSQGVVMGAQGQGNNPLQLELAHPQSSQPDMQPQLQQLEHYTAQVMSSAHMQAQPGAGAISSPCYGAAQNGQAQAHMQNMGQHQASMGDCSMGQQASPMGAHHGYGGAPASGNGVPTLNHQPVINSSQENYSQGNFGSAPKLTHL</sequence>
<dbReference type="CDD" id="cd00086">
    <property type="entry name" value="homeodomain"/>
    <property type="match status" value="1"/>
</dbReference>
<dbReference type="Pfam" id="PF00046">
    <property type="entry name" value="Homeodomain"/>
    <property type="match status" value="1"/>
</dbReference>
<feature type="region of interest" description="Disordered" evidence="8">
    <location>
        <begin position="315"/>
        <end position="376"/>
    </location>
</feature>
<evidence type="ECO:0000256" key="7">
    <source>
        <dbReference type="RuleBase" id="RU000682"/>
    </source>
</evidence>
<keyword evidence="2" id="KW-0217">Developmental protein</keyword>
<dbReference type="GO" id="GO:0000978">
    <property type="term" value="F:RNA polymerase II cis-regulatory region sequence-specific DNA binding"/>
    <property type="evidence" value="ECO:0007669"/>
    <property type="project" value="TreeGrafter"/>
</dbReference>
<evidence type="ECO:0000259" key="9">
    <source>
        <dbReference type="PROSITE" id="PS50071"/>
    </source>
</evidence>
<dbReference type="Gene3D" id="1.10.10.60">
    <property type="entry name" value="Homeodomain-like"/>
    <property type="match status" value="1"/>
</dbReference>
<organism evidence="10">
    <name type="scientific">Chaetopterus variopedatus</name>
    <name type="common">Parchment tube worm</name>
    <name type="synonym">Tricoelia variopedata</name>
    <dbReference type="NCBI Taxonomy" id="34590"/>
    <lineage>
        <taxon>Eukaryota</taxon>
        <taxon>Metazoa</taxon>
        <taxon>Spiralia</taxon>
        <taxon>Lophotrochozoa</taxon>
        <taxon>Annelida</taxon>
        <taxon>Polychaeta</taxon>
        <taxon>Sedentaria</taxon>
        <taxon>Chaetopteridae</taxon>
        <taxon>Chaetopterus</taxon>
    </lineage>
</organism>
<evidence type="ECO:0000256" key="2">
    <source>
        <dbReference type="ARBA" id="ARBA00022473"/>
    </source>
</evidence>
<dbReference type="EMBL" id="AF163858">
    <property type="protein sequence ID" value="AAD55934.1"/>
    <property type="molecule type" value="mRNA"/>
</dbReference>
<evidence type="ECO:0000256" key="5">
    <source>
        <dbReference type="ARBA" id="ARBA00023242"/>
    </source>
</evidence>
<dbReference type="FunFam" id="1.10.10.60:FF:000504">
    <property type="entry name" value="Transcription factor RFX3"/>
    <property type="match status" value="1"/>
</dbReference>
<dbReference type="InterPro" id="IPR017970">
    <property type="entry name" value="Homeobox_CS"/>
</dbReference>
<dbReference type="GO" id="GO:0000981">
    <property type="term" value="F:DNA-binding transcription factor activity, RNA polymerase II-specific"/>
    <property type="evidence" value="ECO:0007669"/>
    <property type="project" value="InterPro"/>
</dbReference>
<dbReference type="GO" id="GO:0005634">
    <property type="term" value="C:nucleus"/>
    <property type="evidence" value="ECO:0007669"/>
    <property type="project" value="UniProtKB-SubCell"/>
</dbReference>
<keyword evidence="3 6" id="KW-0238">DNA-binding</keyword>
<feature type="compositionally biased region" description="Polar residues" evidence="8">
    <location>
        <begin position="345"/>
        <end position="367"/>
    </location>
</feature>
<dbReference type="PANTHER" id="PTHR45664">
    <property type="entry name" value="PROTEIN ZERKNUELLT 1-RELATED"/>
    <property type="match status" value="1"/>
</dbReference>